<dbReference type="SUPFAM" id="SSF56112">
    <property type="entry name" value="Protein kinase-like (PK-like)"/>
    <property type="match status" value="1"/>
</dbReference>
<dbReference type="EMBL" id="SGPM01000174">
    <property type="protein sequence ID" value="THH28515.1"/>
    <property type="molecule type" value="Genomic_DNA"/>
</dbReference>
<dbReference type="PANTHER" id="PTHR38248">
    <property type="entry name" value="FUNK1 6"/>
    <property type="match status" value="1"/>
</dbReference>
<sequence length="726" mass="82814">MGFKHFAEQRNDIMHTLPSSLPEVEVPYFLENALPKIVDSDTLQVVMPKLQPFIVEGRWNWYKDDPSRMSGLEDDVYRYVATISEEVLRAATETVWAQKKVTARAQWRPRNVDKSDGENVGYKHDTNQLLTETRGVGNIGELDKYTVDSVTNFEFKYAMQKTSIRYSFSCDFLTLSYDGVQDQQSFVHFILATSLATHEQLGYDPTVQRLLLPNGELAFDYIVGDHRYRTTKAIVTCPAHRLLGRATRVWRVREIDDAEKYISEERVLKDYWITEDCKTEKEIQTAIIDAAEIARSDCQREDLEKYFMIILSDDQVQINDVPDTSTHYLSATGEDVDEFLLQLAENGYARPGPLTRDFFNARRADDDTFLTPASSPGGCSVIHAAIIYQPCKHRRLVFKEVGTPLHDITNHKVLFRCLSQGLQGLNVMYDAGYVHRDISTGNLLMCKVGNDYICKISDLEYAHPYLVPLERETPRMEKTGTPAFMAVEIQSKMLNFVKYGPDYSEVADNVIHNYVHDAESIWWISLHALFSTVPSSDLIDAGAIQKQLTAVHDIFPSSIRGSLPRALFFTTEQYLPLTRRNLPPAYIPVVSKMSDTRTILHDIYRNINDMNFPDRRFDHQMFAELHDRLAPFFDSAAQVAIEDVTFLADRQLELENAAEARREAQYKAGKETEGETRMNEEPSTAGPSTSRRQDDVESDTSDTLPEHIIKRTTTAHLSDQGTSSRT</sequence>
<organism evidence="3 4">
    <name type="scientific">Antrodiella citrinella</name>
    <dbReference type="NCBI Taxonomy" id="2447956"/>
    <lineage>
        <taxon>Eukaryota</taxon>
        <taxon>Fungi</taxon>
        <taxon>Dikarya</taxon>
        <taxon>Basidiomycota</taxon>
        <taxon>Agaricomycotina</taxon>
        <taxon>Agaricomycetes</taxon>
        <taxon>Polyporales</taxon>
        <taxon>Steccherinaceae</taxon>
        <taxon>Antrodiella</taxon>
    </lineage>
</organism>
<gene>
    <name evidence="3" type="ORF">EUX98_g5678</name>
</gene>
<proteinExistence type="predicted"/>
<dbReference type="PROSITE" id="PS00109">
    <property type="entry name" value="PROTEIN_KINASE_TYR"/>
    <property type="match status" value="1"/>
</dbReference>
<dbReference type="Gene3D" id="1.10.510.10">
    <property type="entry name" value="Transferase(Phosphotransferase) domain 1"/>
    <property type="match status" value="1"/>
</dbReference>
<dbReference type="PANTHER" id="PTHR38248:SF2">
    <property type="entry name" value="FUNK1 11"/>
    <property type="match status" value="1"/>
</dbReference>
<feature type="region of interest" description="Disordered" evidence="1">
    <location>
        <begin position="663"/>
        <end position="726"/>
    </location>
</feature>
<reference evidence="3 4" key="1">
    <citation type="submission" date="2019-02" db="EMBL/GenBank/DDBJ databases">
        <title>Genome sequencing of the rare red list fungi Antrodiella citrinella (Flaviporus citrinellus).</title>
        <authorList>
            <person name="Buettner E."/>
            <person name="Kellner H."/>
        </authorList>
    </citation>
    <scope>NUCLEOTIDE SEQUENCE [LARGE SCALE GENOMIC DNA]</scope>
    <source>
        <strain evidence="3 4">DSM 108506</strain>
    </source>
</reference>
<feature type="domain" description="Fungal-type protein kinase" evidence="2">
    <location>
        <begin position="180"/>
        <end position="526"/>
    </location>
</feature>
<evidence type="ECO:0000259" key="2">
    <source>
        <dbReference type="Pfam" id="PF17667"/>
    </source>
</evidence>
<comment type="caution">
    <text evidence="3">The sequence shown here is derived from an EMBL/GenBank/DDBJ whole genome shotgun (WGS) entry which is preliminary data.</text>
</comment>
<dbReference type="InterPro" id="IPR008266">
    <property type="entry name" value="Tyr_kinase_AS"/>
</dbReference>
<dbReference type="AlphaFoldDB" id="A0A4S4MRV0"/>
<dbReference type="Pfam" id="PF17667">
    <property type="entry name" value="Pkinase_fungal"/>
    <property type="match status" value="1"/>
</dbReference>
<evidence type="ECO:0000256" key="1">
    <source>
        <dbReference type="SAM" id="MobiDB-lite"/>
    </source>
</evidence>
<dbReference type="InterPro" id="IPR011009">
    <property type="entry name" value="Kinase-like_dom_sf"/>
</dbReference>
<dbReference type="InterPro" id="IPR040976">
    <property type="entry name" value="Pkinase_fungal"/>
</dbReference>
<dbReference type="GO" id="GO:0004672">
    <property type="term" value="F:protein kinase activity"/>
    <property type="evidence" value="ECO:0007669"/>
    <property type="project" value="InterPro"/>
</dbReference>
<feature type="compositionally biased region" description="Polar residues" evidence="1">
    <location>
        <begin position="711"/>
        <end position="726"/>
    </location>
</feature>
<dbReference type="Proteomes" id="UP000308730">
    <property type="component" value="Unassembled WGS sequence"/>
</dbReference>
<evidence type="ECO:0000313" key="3">
    <source>
        <dbReference type="EMBL" id="THH28515.1"/>
    </source>
</evidence>
<protein>
    <recommendedName>
        <fullName evidence="2">Fungal-type protein kinase domain-containing protein</fullName>
    </recommendedName>
</protein>
<name>A0A4S4MRV0_9APHY</name>
<keyword evidence="4" id="KW-1185">Reference proteome</keyword>
<accession>A0A4S4MRV0</accession>
<feature type="compositionally biased region" description="Basic and acidic residues" evidence="1">
    <location>
        <begin position="663"/>
        <end position="680"/>
    </location>
</feature>
<feature type="compositionally biased region" description="Polar residues" evidence="1">
    <location>
        <begin position="681"/>
        <end position="690"/>
    </location>
</feature>
<evidence type="ECO:0000313" key="4">
    <source>
        <dbReference type="Proteomes" id="UP000308730"/>
    </source>
</evidence>
<dbReference type="OrthoDB" id="2803047at2759"/>